<dbReference type="PANTHER" id="PTHR43280">
    <property type="entry name" value="ARAC-FAMILY TRANSCRIPTIONAL REGULATOR"/>
    <property type="match status" value="1"/>
</dbReference>
<proteinExistence type="predicted"/>
<dbReference type="Gene3D" id="3.30.450.20">
    <property type="entry name" value="PAS domain"/>
    <property type="match status" value="1"/>
</dbReference>
<keyword evidence="2" id="KW-0238">DNA-binding</keyword>
<dbReference type="InterPro" id="IPR018062">
    <property type="entry name" value="HTH_AraC-typ_CS"/>
</dbReference>
<dbReference type="PANTHER" id="PTHR43280:SF2">
    <property type="entry name" value="HTH-TYPE TRANSCRIPTIONAL REGULATOR EXSA"/>
    <property type="match status" value="1"/>
</dbReference>
<dbReference type="Pfam" id="PF12833">
    <property type="entry name" value="HTH_18"/>
    <property type="match status" value="1"/>
</dbReference>
<keyword evidence="7" id="KW-1185">Reference proteome</keyword>
<keyword evidence="4" id="KW-1133">Transmembrane helix</keyword>
<dbReference type="Gene3D" id="1.10.10.60">
    <property type="entry name" value="Homeodomain-like"/>
    <property type="match status" value="2"/>
</dbReference>
<gene>
    <name evidence="6" type="ORF">GQF01_25735</name>
</gene>
<evidence type="ECO:0000313" key="7">
    <source>
        <dbReference type="Proteomes" id="UP000481087"/>
    </source>
</evidence>
<dbReference type="Proteomes" id="UP000481087">
    <property type="component" value="Unassembled WGS sequence"/>
</dbReference>
<keyword evidence="3" id="KW-0804">Transcription</keyword>
<dbReference type="GO" id="GO:0043565">
    <property type="term" value="F:sequence-specific DNA binding"/>
    <property type="evidence" value="ECO:0007669"/>
    <property type="project" value="InterPro"/>
</dbReference>
<keyword evidence="4" id="KW-0472">Membrane</keyword>
<evidence type="ECO:0000259" key="5">
    <source>
        <dbReference type="PROSITE" id="PS01124"/>
    </source>
</evidence>
<keyword evidence="4" id="KW-0812">Transmembrane</keyword>
<dbReference type="GO" id="GO:0003700">
    <property type="term" value="F:DNA-binding transcription factor activity"/>
    <property type="evidence" value="ECO:0007669"/>
    <property type="project" value="InterPro"/>
</dbReference>
<dbReference type="PROSITE" id="PS00041">
    <property type="entry name" value="HTH_ARAC_FAMILY_1"/>
    <property type="match status" value="1"/>
</dbReference>
<name>A0A6L8V5D8_9BACL</name>
<dbReference type="Gene3D" id="6.10.340.10">
    <property type="match status" value="1"/>
</dbReference>
<dbReference type="InterPro" id="IPR018060">
    <property type="entry name" value="HTH_AraC"/>
</dbReference>
<evidence type="ECO:0000256" key="1">
    <source>
        <dbReference type="ARBA" id="ARBA00023015"/>
    </source>
</evidence>
<comment type="caution">
    <text evidence="6">The sequence shown here is derived from an EMBL/GenBank/DDBJ whole genome shotgun (WGS) entry which is preliminary data.</text>
</comment>
<evidence type="ECO:0000313" key="6">
    <source>
        <dbReference type="EMBL" id="MZQ85525.1"/>
    </source>
</evidence>
<sequence length="824" mass="95390">MGVFLTLKSRYNFDYYQWGHLTLRNRCLYFIVLDGYIDFTSMKEYRQNGGTGMKWRQWFVYAAYRKMWIYFVLLVAITVMAVSSTLYLFYANQTEKTIGKNLISMLQQTSYTSNIVHQQIITVGTHLQNNNRIITTLMSHNPDKLQDREAMDILTEIQSTYPFIKDIGIYNDYTKSFLTTRGTPYELNEEEKKQMITTPHSQYIDLFAQKVEPSFPSSSLTPINVLTFILRPNYALTSQNRGAILINMNEQYIMQTMQSISSDSDNSFVVDANGLVLSHTDPTQFMKNISDTTYMQQIVASPDKSHYFKIRLNGQQQLVTYVKSEQLGWYFVSIKPYVMLISDISVLRNFTWLIVLVIILLGVIVAYYATNKLYNPLGNLIHKVQELTGNQTSGTVKNRNEFALLSEAFSNVVNQAQVGEIEKQWSMPVLKKTYLQHLLRGTQHDLSAAHIIQSNINEHFANAYYTVILAQIDKYAEFEQNHNQMMQGLLRFSVSNISNELLEKHVYNEHIVVDEQTIGILLFQKSPSISTHILLTLAEIQETIDKLFHFTVTFSIGPVVNEQNNIHSSFEKAQEYAKYRFFYGHRSIIHADMVQHLSQQANFYPMETEKKLCEALRVNHEVKVEQAISVFMKHMSELSYYQALSCTNQLLSTLLREFGNSVPIIEDYSKEYFDIVNKLQTSETLKEAHTLVQDFCKIILELIEKKQATKNDTIIGYVCSYLQEHYHNSNLGIEAIADSVQLSSGYLGKLFRNHTQLSFNDYLKNIRLEEAKKLLISTEDPIAYVSEKVGIINTTYFFTLFKKAYGLSPAQFREQYADKEKKHY</sequence>
<dbReference type="SUPFAM" id="SSF46689">
    <property type="entry name" value="Homeodomain-like"/>
    <property type="match status" value="1"/>
</dbReference>
<dbReference type="AlphaFoldDB" id="A0A6L8V5D8"/>
<dbReference type="PROSITE" id="PS01124">
    <property type="entry name" value="HTH_ARAC_FAMILY_2"/>
    <property type="match status" value="1"/>
</dbReference>
<feature type="transmembrane region" description="Helical" evidence="4">
    <location>
        <begin position="350"/>
        <end position="369"/>
    </location>
</feature>
<accession>A0A6L8V5D8</accession>
<dbReference type="InterPro" id="IPR009057">
    <property type="entry name" value="Homeodomain-like_sf"/>
</dbReference>
<protein>
    <submittedName>
        <fullName evidence="6">Helix-turn-helix domain-containing protein</fullName>
    </submittedName>
</protein>
<reference evidence="6 7" key="1">
    <citation type="submission" date="2019-12" db="EMBL/GenBank/DDBJ databases">
        <title>Paenibacillus sp. nov. sp. isolated from soil.</title>
        <authorList>
            <person name="Kim J."/>
            <person name="Jeong S.E."/>
            <person name="Jung H.S."/>
            <person name="Jeon C.O."/>
        </authorList>
    </citation>
    <scope>NUCLEOTIDE SEQUENCE [LARGE SCALE GENOMIC DNA]</scope>
    <source>
        <strain evidence="6 7">5J-6</strain>
    </source>
</reference>
<feature type="transmembrane region" description="Helical" evidence="4">
    <location>
        <begin position="68"/>
        <end position="90"/>
    </location>
</feature>
<organism evidence="6 7">
    <name type="scientific">Paenibacillus silvestris</name>
    <dbReference type="NCBI Taxonomy" id="2606219"/>
    <lineage>
        <taxon>Bacteria</taxon>
        <taxon>Bacillati</taxon>
        <taxon>Bacillota</taxon>
        <taxon>Bacilli</taxon>
        <taxon>Bacillales</taxon>
        <taxon>Paenibacillaceae</taxon>
        <taxon>Paenibacillus</taxon>
    </lineage>
</organism>
<feature type="domain" description="HTH araC/xylS-type" evidence="5">
    <location>
        <begin position="716"/>
        <end position="815"/>
    </location>
</feature>
<evidence type="ECO:0000256" key="3">
    <source>
        <dbReference type="ARBA" id="ARBA00023163"/>
    </source>
</evidence>
<dbReference type="EMBL" id="WTUZ01000022">
    <property type="protein sequence ID" value="MZQ85525.1"/>
    <property type="molecule type" value="Genomic_DNA"/>
</dbReference>
<evidence type="ECO:0000256" key="4">
    <source>
        <dbReference type="SAM" id="Phobius"/>
    </source>
</evidence>
<evidence type="ECO:0000256" key="2">
    <source>
        <dbReference type="ARBA" id="ARBA00023125"/>
    </source>
</evidence>
<keyword evidence="1" id="KW-0805">Transcription regulation</keyword>
<dbReference type="SMART" id="SM00342">
    <property type="entry name" value="HTH_ARAC"/>
    <property type="match status" value="1"/>
</dbReference>